<keyword evidence="3" id="KW-1185">Reference proteome</keyword>
<evidence type="ECO:0000256" key="1">
    <source>
        <dbReference type="SAM" id="SignalP"/>
    </source>
</evidence>
<dbReference type="AlphaFoldDB" id="A0A9W5YG45"/>
<feature type="signal peptide" evidence="1">
    <location>
        <begin position="1"/>
        <end position="24"/>
    </location>
</feature>
<sequence length="263" mass="29882">MKKNISISLMIILIFISVNVPVSANNSNNLHLIYKSKEIIDDETLIYKINNNISDKRNKIVDKDFIKIDGNNDLKVSDIKETTQLLITEKNNNTMSNTYVTNAYISVRKNSESTNDDTSISKETWDGSYSFSYKLTLYYKEISYNGNTYTDPIKVVSKILDHTDSSVRITRMHSKIGSGLVAFNTELEKIGLNNKVYEGTKTDDICLQPGTTLTVNDKQNYFFETSTTHQFVACNVYFTCKRGTGQFTISNQILFGSFPQLEL</sequence>
<reference evidence="2" key="1">
    <citation type="submission" date="2022-06" db="EMBL/GenBank/DDBJ databases">
        <title>Vallitalea longa sp. nov., an anaerobic bacterium isolated from marine sediment.</title>
        <authorList>
            <person name="Hirano S."/>
            <person name="Terahara T."/>
            <person name="Mori K."/>
            <person name="Hamada M."/>
            <person name="Matsumoto R."/>
            <person name="Kobayashi T."/>
        </authorList>
    </citation>
    <scope>NUCLEOTIDE SEQUENCE</scope>
    <source>
        <strain evidence="2">SH18-1</strain>
    </source>
</reference>
<comment type="caution">
    <text evidence="2">The sequence shown here is derived from an EMBL/GenBank/DDBJ whole genome shotgun (WGS) entry which is preliminary data.</text>
</comment>
<name>A0A9W5YG45_9FIRM</name>
<dbReference type="EMBL" id="BRLB01000022">
    <property type="protein sequence ID" value="GKX31880.1"/>
    <property type="molecule type" value="Genomic_DNA"/>
</dbReference>
<gene>
    <name evidence="2" type="ORF">SH1V18_43600</name>
</gene>
<dbReference type="RefSeq" id="WP_281819207.1">
    <property type="nucleotide sequence ID" value="NZ_BRLB01000022.1"/>
</dbReference>
<feature type="chain" id="PRO_5040794194" evidence="1">
    <location>
        <begin position="25"/>
        <end position="263"/>
    </location>
</feature>
<dbReference type="Proteomes" id="UP001144256">
    <property type="component" value="Unassembled WGS sequence"/>
</dbReference>
<proteinExistence type="predicted"/>
<evidence type="ECO:0000313" key="2">
    <source>
        <dbReference type="EMBL" id="GKX31880.1"/>
    </source>
</evidence>
<accession>A0A9W5YG45</accession>
<organism evidence="2 3">
    <name type="scientific">Vallitalea longa</name>
    <dbReference type="NCBI Taxonomy" id="2936439"/>
    <lineage>
        <taxon>Bacteria</taxon>
        <taxon>Bacillati</taxon>
        <taxon>Bacillota</taxon>
        <taxon>Clostridia</taxon>
        <taxon>Lachnospirales</taxon>
        <taxon>Vallitaleaceae</taxon>
        <taxon>Vallitalea</taxon>
    </lineage>
</organism>
<evidence type="ECO:0000313" key="3">
    <source>
        <dbReference type="Proteomes" id="UP001144256"/>
    </source>
</evidence>
<keyword evidence="1" id="KW-0732">Signal</keyword>
<protein>
    <submittedName>
        <fullName evidence="2">Uncharacterized protein</fullName>
    </submittedName>
</protein>